<dbReference type="Gene3D" id="3.30.300.20">
    <property type="match status" value="1"/>
</dbReference>
<dbReference type="AlphaFoldDB" id="A0A644VS02"/>
<name>A0A644VS02_9ZZZZ</name>
<evidence type="ECO:0000313" key="1">
    <source>
        <dbReference type="EMBL" id="MPL93193.1"/>
    </source>
</evidence>
<protein>
    <submittedName>
        <fullName evidence="1">Protein YhfA</fullName>
    </submittedName>
</protein>
<dbReference type="PANTHER" id="PTHR34352:SF1">
    <property type="entry name" value="PROTEIN YHFA"/>
    <property type="match status" value="1"/>
</dbReference>
<dbReference type="InterPro" id="IPR003718">
    <property type="entry name" value="OsmC/Ohr_fam"/>
</dbReference>
<dbReference type="EMBL" id="VSSQ01000383">
    <property type="protein sequence ID" value="MPL93193.1"/>
    <property type="molecule type" value="Genomic_DNA"/>
</dbReference>
<proteinExistence type="predicted"/>
<dbReference type="InterPro" id="IPR036102">
    <property type="entry name" value="OsmC/Ohrsf"/>
</dbReference>
<accession>A0A644VS02</accession>
<sequence>MKTSVNGKWIGKMAFEAEVSGHKLIMDAPDAAGGEDQGPRPKELMMAALLGCTGMDVVSILDKMRVEYDSLDIRIESELTEENPKHYSAMHIIYSFRGKDLPMDKLEKAVMLSQDKYCGVSVVYRKAMPVTHEIRVNE</sequence>
<reference evidence="1" key="1">
    <citation type="submission" date="2019-08" db="EMBL/GenBank/DDBJ databases">
        <authorList>
            <person name="Kucharzyk K."/>
            <person name="Murdoch R.W."/>
            <person name="Higgins S."/>
            <person name="Loffler F."/>
        </authorList>
    </citation>
    <scope>NUCLEOTIDE SEQUENCE</scope>
</reference>
<dbReference type="PANTHER" id="PTHR34352">
    <property type="entry name" value="PROTEIN YHFA"/>
    <property type="match status" value="1"/>
</dbReference>
<comment type="caution">
    <text evidence="1">The sequence shown here is derived from an EMBL/GenBank/DDBJ whole genome shotgun (WGS) entry which is preliminary data.</text>
</comment>
<gene>
    <name evidence="1" type="primary">yhfA_4</name>
    <name evidence="1" type="ORF">SDC9_39319</name>
</gene>
<dbReference type="InterPro" id="IPR015946">
    <property type="entry name" value="KH_dom-like_a/b"/>
</dbReference>
<dbReference type="Pfam" id="PF02566">
    <property type="entry name" value="OsmC"/>
    <property type="match status" value="1"/>
</dbReference>
<organism evidence="1">
    <name type="scientific">bioreactor metagenome</name>
    <dbReference type="NCBI Taxonomy" id="1076179"/>
    <lineage>
        <taxon>unclassified sequences</taxon>
        <taxon>metagenomes</taxon>
        <taxon>ecological metagenomes</taxon>
    </lineage>
</organism>
<dbReference type="SUPFAM" id="SSF82784">
    <property type="entry name" value="OsmC-like"/>
    <property type="match status" value="1"/>
</dbReference>